<reference evidence="2" key="1">
    <citation type="journal article" date="2020" name="Nat. Commun.">
        <title>Genome assembly of wild tea tree DASZ reveals pedigree and selection history of tea varieties.</title>
        <authorList>
            <person name="Zhang W."/>
            <person name="Zhang Y."/>
            <person name="Qiu H."/>
            <person name="Guo Y."/>
            <person name="Wan H."/>
            <person name="Zhang X."/>
            <person name="Scossa F."/>
            <person name="Alseekh S."/>
            <person name="Zhang Q."/>
            <person name="Wang P."/>
            <person name="Xu L."/>
            <person name="Schmidt M.H."/>
            <person name="Jia X."/>
            <person name="Li D."/>
            <person name="Zhu A."/>
            <person name="Guo F."/>
            <person name="Chen W."/>
            <person name="Ni D."/>
            <person name="Usadel B."/>
            <person name="Fernie A.R."/>
            <person name="Wen W."/>
        </authorList>
    </citation>
    <scope>NUCLEOTIDE SEQUENCE [LARGE SCALE GENOMIC DNA]</scope>
    <source>
        <strain evidence="2">cv. G240</strain>
    </source>
</reference>
<dbReference type="AlphaFoldDB" id="A0A7J7G5T3"/>
<dbReference type="Proteomes" id="UP000593564">
    <property type="component" value="Unassembled WGS sequence"/>
</dbReference>
<comment type="caution">
    <text evidence="1">The sequence shown here is derived from an EMBL/GenBank/DDBJ whole genome shotgun (WGS) entry which is preliminary data.</text>
</comment>
<reference evidence="1 2" key="2">
    <citation type="submission" date="2020-07" db="EMBL/GenBank/DDBJ databases">
        <title>Genome assembly of wild tea tree DASZ reveals pedigree and selection history of tea varieties.</title>
        <authorList>
            <person name="Zhang W."/>
        </authorList>
    </citation>
    <scope>NUCLEOTIDE SEQUENCE [LARGE SCALE GENOMIC DNA]</scope>
    <source>
        <strain evidence="2">cv. G240</strain>
        <tissue evidence="1">Leaf</tissue>
    </source>
</reference>
<sequence length="273" mass="31140">MVLIIYDFSVSESRVVFVTLRTAYNAPRCHPNKGQLSVAIRSAVVPSKQGATFRCHSVRRGAVQIRGNFPLPFNAPRCRSNKGQLSVAMQFPSSKGQSSFESEVVHLESRKQEIECQSDVRITNEKGWGTLPGETGSRCTVQPRSRHNNRTRTYLKLYGFQTTKQKQKRKCRASEFVSTSVSSETAFRVYLFRFYQCSDVRVCLYLKLKIKSASSQNGDQVLSLSTIPYQRHLGYVRNEFLEDQLRRWKLEKVFEEHKGRSPSEKSGSPPLTS</sequence>
<protein>
    <submittedName>
        <fullName evidence="1">Uncharacterized protein</fullName>
    </submittedName>
</protein>
<keyword evidence="2" id="KW-1185">Reference proteome</keyword>
<accession>A0A7J7G5T3</accession>
<gene>
    <name evidence="1" type="ORF">HYC85_030827</name>
</gene>
<dbReference type="EMBL" id="JACBKZ010000014">
    <property type="protein sequence ID" value="KAF5934656.1"/>
    <property type="molecule type" value="Genomic_DNA"/>
</dbReference>
<evidence type="ECO:0000313" key="2">
    <source>
        <dbReference type="Proteomes" id="UP000593564"/>
    </source>
</evidence>
<name>A0A7J7G5T3_CAMSI</name>
<proteinExistence type="predicted"/>
<evidence type="ECO:0000313" key="1">
    <source>
        <dbReference type="EMBL" id="KAF5934656.1"/>
    </source>
</evidence>
<organism evidence="1 2">
    <name type="scientific">Camellia sinensis</name>
    <name type="common">Tea plant</name>
    <name type="synonym">Thea sinensis</name>
    <dbReference type="NCBI Taxonomy" id="4442"/>
    <lineage>
        <taxon>Eukaryota</taxon>
        <taxon>Viridiplantae</taxon>
        <taxon>Streptophyta</taxon>
        <taxon>Embryophyta</taxon>
        <taxon>Tracheophyta</taxon>
        <taxon>Spermatophyta</taxon>
        <taxon>Magnoliopsida</taxon>
        <taxon>eudicotyledons</taxon>
        <taxon>Gunneridae</taxon>
        <taxon>Pentapetalae</taxon>
        <taxon>asterids</taxon>
        <taxon>Ericales</taxon>
        <taxon>Theaceae</taxon>
        <taxon>Camellia</taxon>
    </lineage>
</organism>